<protein>
    <submittedName>
        <fullName evidence="2">Uncharacterized protein</fullName>
    </submittedName>
</protein>
<proteinExistence type="predicted"/>
<gene>
    <name evidence="2" type="ORF">C2L80_10720</name>
</gene>
<dbReference type="AlphaFoldDB" id="A0A2K2U396"/>
<evidence type="ECO:0000313" key="2">
    <source>
        <dbReference type="EMBL" id="PNV64668.1"/>
    </source>
</evidence>
<evidence type="ECO:0000256" key="1">
    <source>
        <dbReference type="SAM" id="MobiDB-lite"/>
    </source>
</evidence>
<organism evidence="2 3">
    <name type="scientific">Rubneribacter badeniensis</name>
    <dbReference type="NCBI Taxonomy" id="2070688"/>
    <lineage>
        <taxon>Bacteria</taxon>
        <taxon>Bacillati</taxon>
        <taxon>Actinomycetota</taxon>
        <taxon>Coriobacteriia</taxon>
        <taxon>Eggerthellales</taxon>
        <taxon>Eggerthellaceae</taxon>
        <taxon>Rubneribacter</taxon>
    </lineage>
</organism>
<feature type="region of interest" description="Disordered" evidence="1">
    <location>
        <begin position="42"/>
        <end position="87"/>
    </location>
</feature>
<dbReference type="Proteomes" id="UP000236488">
    <property type="component" value="Unassembled WGS sequence"/>
</dbReference>
<evidence type="ECO:0000313" key="3">
    <source>
        <dbReference type="Proteomes" id="UP000236488"/>
    </source>
</evidence>
<comment type="caution">
    <text evidence="2">The sequence shown here is derived from an EMBL/GenBank/DDBJ whole genome shotgun (WGS) entry which is preliminary data.</text>
</comment>
<dbReference type="EMBL" id="PPEL01000076">
    <property type="protein sequence ID" value="PNV64668.1"/>
    <property type="molecule type" value="Genomic_DNA"/>
</dbReference>
<accession>A0A2K2U396</accession>
<keyword evidence="3" id="KW-1185">Reference proteome</keyword>
<reference evidence="2 3" key="1">
    <citation type="journal article" date="2018" name="Int. J. Syst. Evol. Microbiol.">
        <title>Rubneribacter badeniensis gen. nov., sp. nov. and Enteroscipio rubneri gen. nov., sp. nov., new members of the Eggerthellaceae isolated from human faeces.</title>
        <authorList>
            <person name="Danylec N."/>
            <person name="Gobl A."/>
            <person name="Stoll D.A."/>
            <person name="Hetzer B."/>
            <person name="Kulling S.E."/>
            <person name="Huch M."/>
        </authorList>
    </citation>
    <scope>NUCLEOTIDE SEQUENCE [LARGE SCALE GENOMIC DNA]</scope>
    <source>
        <strain evidence="2 3">ResAG-85</strain>
    </source>
</reference>
<name>A0A2K2U396_9ACTN</name>
<sequence>MFHVKHLFAMCGCAALCRERRGGVVGLGARSGDRRRGVMRRAANGAQGSAVRHARDARGSARGTRSAAREGNCGTARGMVNGAREAA</sequence>